<feature type="transmembrane region" description="Helical" evidence="1">
    <location>
        <begin position="164"/>
        <end position="184"/>
    </location>
</feature>
<proteinExistence type="predicted"/>
<dbReference type="EMBL" id="LOMZ01000001">
    <property type="protein sequence ID" value="PLC11143.1"/>
    <property type="molecule type" value="Genomic_DNA"/>
</dbReference>
<dbReference type="KEGG" id="kfv:AS188_05095"/>
<evidence type="ECO:0008006" key="6">
    <source>
        <dbReference type="Google" id="ProtNLM"/>
    </source>
</evidence>
<evidence type="ECO:0000313" key="4">
    <source>
        <dbReference type="Proteomes" id="UP000057181"/>
    </source>
</evidence>
<gene>
    <name evidence="2" type="ORF">AS188_05095</name>
    <name evidence="3" type="ORF">AUQ48_01370</name>
</gene>
<dbReference type="Pfam" id="PF09997">
    <property type="entry name" value="DUF2238"/>
    <property type="match status" value="1"/>
</dbReference>
<feature type="transmembrane region" description="Helical" evidence="1">
    <location>
        <begin position="68"/>
        <end position="86"/>
    </location>
</feature>
<dbReference type="AlphaFoldDB" id="A0A0U2XLK8"/>
<dbReference type="InterPro" id="IPR014509">
    <property type="entry name" value="YjdF-like"/>
</dbReference>
<feature type="transmembrane region" description="Helical" evidence="1">
    <location>
        <begin position="32"/>
        <end position="56"/>
    </location>
</feature>
<keyword evidence="1" id="KW-0472">Membrane</keyword>
<feature type="transmembrane region" description="Helical" evidence="1">
    <location>
        <begin position="124"/>
        <end position="144"/>
    </location>
</feature>
<feature type="transmembrane region" description="Helical" evidence="1">
    <location>
        <begin position="92"/>
        <end position="112"/>
    </location>
</feature>
<sequence>MGALVRPAARDRAGAPVRALVLAVRWAGPASVLLTAGLFDAVGAAVMMLVCLGLTVTWRARLPAPLELATGLVLLLAAWSSVFLLYERLAFWDLVVHFAATAVLAELAFRALERWGRLAAPGAVTHVLVATALGTALAVLWEYAEFVGNAAVDPRVQVGYRDTMGDLAAGTAGAVAAGIVGAWARHRGDGPGAADGP</sequence>
<protein>
    <recommendedName>
        <fullName evidence="6">DUF2238 domain-containing protein</fullName>
    </recommendedName>
</protein>
<evidence type="ECO:0000313" key="2">
    <source>
        <dbReference type="EMBL" id="ALU39234.1"/>
    </source>
</evidence>
<evidence type="ECO:0000313" key="5">
    <source>
        <dbReference type="Proteomes" id="UP000234632"/>
    </source>
</evidence>
<reference evidence="3 5" key="2">
    <citation type="submission" date="2015-12" db="EMBL/GenBank/DDBJ databases">
        <authorList>
            <person name="Shamseldin A."/>
            <person name="Moawad H."/>
            <person name="Abd El-Rahim W.M."/>
            <person name="Sadowsky M.J."/>
        </authorList>
    </citation>
    <scope>NUCLEOTIDE SEQUENCE [LARGE SCALE GENOMIC DNA]</scope>
    <source>
        <strain evidence="3 5">S43</strain>
    </source>
</reference>
<dbReference type="Proteomes" id="UP000234632">
    <property type="component" value="Unassembled WGS sequence"/>
</dbReference>
<dbReference type="STRING" id="446860.AS188_05095"/>
<reference evidence="2 4" key="1">
    <citation type="submission" date="2015-11" db="EMBL/GenBank/DDBJ databases">
        <title>Complete Genome Sequence of Kocuria flava strain HO-9041.</title>
        <authorList>
            <person name="Zhou M."/>
            <person name="Dai J."/>
        </authorList>
    </citation>
    <scope>NUCLEOTIDE SEQUENCE [LARGE SCALE GENOMIC DNA]</scope>
    <source>
        <strain evidence="2 4">HO-9041</strain>
    </source>
</reference>
<dbReference type="EMBL" id="CP013254">
    <property type="protein sequence ID" value="ALU39234.1"/>
    <property type="molecule type" value="Genomic_DNA"/>
</dbReference>
<evidence type="ECO:0000313" key="3">
    <source>
        <dbReference type="EMBL" id="PLC11143.1"/>
    </source>
</evidence>
<name>A0A0U2XLK8_9MICC</name>
<accession>A0A0U2XLK8</accession>
<organism evidence="2 4">
    <name type="scientific">Kocuria flava</name>
    <dbReference type="NCBI Taxonomy" id="446860"/>
    <lineage>
        <taxon>Bacteria</taxon>
        <taxon>Bacillati</taxon>
        <taxon>Actinomycetota</taxon>
        <taxon>Actinomycetes</taxon>
        <taxon>Micrococcales</taxon>
        <taxon>Micrococcaceae</taxon>
        <taxon>Kocuria</taxon>
    </lineage>
</organism>
<keyword evidence="1" id="KW-0812">Transmembrane</keyword>
<keyword evidence="1" id="KW-1133">Transmembrane helix</keyword>
<dbReference type="Proteomes" id="UP000057181">
    <property type="component" value="Chromosome"/>
</dbReference>
<evidence type="ECO:0000256" key="1">
    <source>
        <dbReference type="SAM" id="Phobius"/>
    </source>
</evidence>